<dbReference type="AlphaFoldDB" id="A0A1L5NLS4"/>
<name>A0A1L5NLS4_9HYPH</name>
<dbReference type="Proteomes" id="UP000184749">
    <property type="component" value="Chromosome"/>
</dbReference>
<protein>
    <submittedName>
        <fullName evidence="1">Uncharacterized protein</fullName>
    </submittedName>
</protein>
<proteinExistence type="predicted"/>
<accession>A0A1L5NLS4</accession>
<gene>
    <name evidence="1" type="ORF">IE4872_CH03260</name>
</gene>
<dbReference type="EMBL" id="CP017101">
    <property type="protein sequence ID" value="APO68860.1"/>
    <property type="molecule type" value="Genomic_DNA"/>
</dbReference>
<evidence type="ECO:0000313" key="2">
    <source>
        <dbReference type="Proteomes" id="UP000184749"/>
    </source>
</evidence>
<sequence length="76" mass="8299">MASPCVEENVVTRYWFQGSGKSIPRTGIIAEYPARYVFSACFKWRLARSSSALGLEACQAAGRIDHCVESATLAVL</sequence>
<reference evidence="1 2" key="1">
    <citation type="submission" date="2016-09" db="EMBL/GenBank/DDBJ databases">
        <title>The complete genome sequences of Rhizobium gallicum, symbiovars gallicum and phaseoli, symbionts associated to common bean (Phaseolus vulgaris).</title>
        <authorList>
            <person name="Bustos P."/>
            <person name="Santamaria R.I."/>
            <person name="Perez-Carrascal O.M."/>
            <person name="Juarez S."/>
            <person name="Lozano L."/>
            <person name="Martinez-Flores I."/>
            <person name="Martinez-Romero E."/>
            <person name="Cevallos M."/>
            <person name="Romero D."/>
            <person name="Davila G."/>
            <person name="Gonzalez V."/>
        </authorList>
    </citation>
    <scope>NUCLEOTIDE SEQUENCE [LARGE SCALE GENOMIC DNA]</scope>
    <source>
        <strain evidence="1 2">IE4872</strain>
    </source>
</reference>
<evidence type="ECO:0000313" key="1">
    <source>
        <dbReference type="EMBL" id="APO68860.1"/>
    </source>
</evidence>
<organism evidence="1 2">
    <name type="scientific">Rhizobium gallicum</name>
    <dbReference type="NCBI Taxonomy" id="56730"/>
    <lineage>
        <taxon>Bacteria</taxon>
        <taxon>Pseudomonadati</taxon>
        <taxon>Pseudomonadota</taxon>
        <taxon>Alphaproteobacteria</taxon>
        <taxon>Hyphomicrobiales</taxon>
        <taxon>Rhizobiaceae</taxon>
        <taxon>Rhizobium/Agrobacterium group</taxon>
        <taxon>Rhizobium</taxon>
    </lineage>
</organism>